<evidence type="ECO:0000259" key="1">
    <source>
        <dbReference type="Pfam" id="PF05685"/>
    </source>
</evidence>
<dbReference type="PANTHER" id="PTHR36558">
    <property type="entry name" value="GLR1098 PROTEIN"/>
    <property type="match status" value="1"/>
</dbReference>
<dbReference type="InterPro" id="IPR012296">
    <property type="entry name" value="Nuclease_put_TT1808"/>
</dbReference>
<proteinExistence type="predicted"/>
<dbReference type="Proteomes" id="UP000641152">
    <property type="component" value="Unassembled WGS sequence"/>
</dbReference>
<gene>
    <name evidence="2" type="ORF">EBB_05810</name>
</gene>
<keyword evidence="2" id="KW-0540">Nuclease</keyword>
<protein>
    <submittedName>
        <fullName evidence="2">Uma2 family endonuclease</fullName>
    </submittedName>
</protein>
<dbReference type="Pfam" id="PF05685">
    <property type="entry name" value="Uma2"/>
    <property type="match status" value="1"/>
</dbReference>
<dbReference type="CDD" id="cd06260">
    <property type="entry name" value="DUF820-like"/>
    <property type="match status" value="1"/>
</dbReference>
<evidence type="ECO:0000313" key="3">
    <source>
        <dbReference type="Proteomes" id="UP000641152"/>
    </source>
</evidence>
<feature type="domain" description="Putative restriction endonuclease" evidence="1">
    <location>
        <begin position="13"/>
        <end position="164"/>
    </location>
</feature>
<keyword evidence="3" id="KW-1185">Reference proteome</keyword>
<dbReference type="InterPro" id="IPR008538">
    <property type="entry name" value="Uma2"/>
</dbReference>
<name>A0ABR9DAB5_9GAMM</name>
<evidence type="ECO:0000313" key="2">
    <source>
        <dbReference type="EMBL" id="MBD9360050.1"/>
    </source>
</evidence>
<dbReference type="SUPFAM" id="SSF52980">
    <property type="entry name" value="Restriction endonuclease-like"/>
    <property type="match status" value="1"/>
</dbReference>
<dbReference type="RefSeq" id="WP_192392851.1">
    <property type="nucleotide sequence ID" value="NZ_CAJHIU010000001.1"/>
</dbReference>
<accession>A0ABR9DAB5</accession>
<dbReference type="InterPro" id="IPR011335">
    <property type="entry name" value="Restrct_endonuc-II-like"/>
</dbReference>
<reference evidence="2 3" key="1">
    <citation type="submission" date="2020-09" db="EMBL/GenBank/DDBJ databases">
        <title>Methylomonas albis sp. nov. and Methylomonas fluvii sp. nov.: Two cold-adapted methanotrophs from the River Elbe and an amended description of Methylovulum psychrotolerans strain Eb1.</title>
        <authorList>
            <person name="Bussmann I.K."/>
            <person name="Klings K.-W."/>
            <person name="Warnstedt J."/>
            <person name="Hoppert M."/>
            <person name="Saborowski A."/>
            <person name="Horn F."/>
            <person name="Liebner S."/>
        </authorList>
    </citation>
    <scope>NUCLEOTIDE SEQUENCE [LARGE SCALE GENOMIC DNA]</scope>
    <source>
        <strain evidence="2 3">EbB</strain>
    </source>
</reference>
<keyword evidence="2" id="KW-0378">Hydrolase</keyword>
<dbReference type="EMBL" id="JACXST010000001">
    <property type="protein sequence ID" value="MBD9360050.1"/>
    <property type="molecule type" value="Genomic_DNA"/>
</dbReference>
<keyword evidence="2" id="KW-0255">Endonuclease</keyword>
<dbReference type="GO" id="GO:0004519">
    <property type="term" value="F:endonuclease activity"/>
    <property type="evidence" value="ECO:0007669"/>
    <property type="project" value="UniProtKB-KW"/>
</dbReference>
<dbReference type="PANTHER" id="PTHR36558:SF1">
    <property type="entry name" value="RESTRICTION ENDONUCLEASE DOMAIN-CONTAINING PROTEIN-RELATED"/>
    <property type="match status" value="1"/>
</dbReference>
<organism evidence="2 3">
    <name type="scientific">Methylomonas fluvii</name>
    <dbReference type="NCBI Taxonomy" id="1854564"/>
    <lineage>
        <taxon>Bacteria</taxon>
        <taxon>Pseudomonadati</taxon>
        <taxon>Pseudomonadota</taxon>
        <taxon>Gammaproteobacteria</taxon>
        <taxon>Methylococcales</taxon>
        <taxon>Methylococcaceae</taxon>
        <taxon>Methylomonas</taxon>
    </lineage>
</organism>
<dbReference type="Gene3D" id="3.90.1570.10">
    <property type="entry name" value="tt1808, chain A"/>
    <property type="match status" value="1"/>
</dbReference>
<sequence length="187" mass="21216">MQTAERLHFSATDFLAWEETQTEKHEFVAGEVFAMTGARQDHVVVSLNIASALKQRLRGTPCRPYIADLKLKVEAAEAFFYPDVMVSCHPGDLGNQQYICNPTLIVEVLSDSTAAYDRGGKFAAYRKLASLQEYLIVDIDARRVECFRRTPDNDWLLHDYFGEVDCHLHSLNLSLPLAEIFEDIETT</sequence>
<comment type="caution">
    <text evidence="2">The sequence shown here is derived from an EMBL/GenBank/DDBJ whole genome shotgun (WGS) entry which is preliminary data.</text>
</comment>